<sequence>MPKPPVSEPVAELLAKANPATITTLRKDGTPVSVATWYLWQNGQVLVNMDVSRKRLEHMRRDPRVALTVLDSDGWYRHVSLQGRVARLYTDGDLTDIDRLARHYIGKQYPERSRGRVSALIDIDQWFAWGIDD</sequence>
<comment type="caution">
    <text evidence="3">The sequence shown here is derived from an EMBL/GenBank/DDBJ whole genome shotgun (WGS) entry which is preliminary data.</text>
</comment>
<name>A0A853ABD5_9ACTN</name>
<dbReference type="Gene3D" id="2.30.110.10">
    <property type="entry name" value="Electron Transport, Fmn-binding Protein, Chain A"/>
    <property type="match status" value="1"/>
</dbReference>
<organism evidence="3 4">
    <name type="scientific">Allostreptomyces psammosilenae</name>
    <dbReference type="NCBI Taxonomy" id="1892865"/>
    <lineage>
        <taxon>Bacteria</taxon>
        <taxon>Bacillati</taxon>
        <taxon>Actinomycetota</taxon>
        <taxon>Actinomycetes</taxon>
        <taxon>Kitasatosporales</taxon>
        <taxon>Streptomycetaceae</taxon>
        <taxon>Allostreptomyces</taxon>
    </lineage>
</organism>
<dbReference type="GO" id="GO:0016627">
    <property type="term" value="F:oxidoreductase activity, acting on the CH-CH group of donors"/>
    <property type="evidence" value="ECO:0007669"/>
    <property type="project" value="TreeGrafter"/>
</dbReference>
<protein>
    <submittedName>
        <fullName evidence="3">PPOX class probable F420-dependent enzyme</fullName>
    </submittedName>
</protein>
<reference evidence="3 4" key="1">
    <citation type="submission" date="2020-07" db="EMBL/GenBank/DDBJ databases">
        <title>Sequencing the genomes of 1000 actinobacteria strains.</title>
        <authorList>
            <person name="Klenk H.-P."/>
        </authorList>
    </citation>
    <scope>NUCLEOTIDE SEQUENCE [LARGE SCALE GENOMIC DNA]</scope>
    <source>
        <strain evidence="3 4">DSM 42178</strain>
    </source>
</reference>
<dbReference type="Proteomes" id="UP000567795">
    <property type="component" value="Unassembled WGS sequence"/>
</dbReference>
<dbReference type="EMBL" id="JACBZD010000002">
    <property type="protein sequence ID" value="NYI07921.1"/>
    <property type="molecule type" value="Genomic_DNA"/>
</dbReference>
<dbReference type="NCBIfam" id="TIGR03618">
    <property type="entry name" value="Rv1155_F420"/>
    <property type="match status" value="1"/>
</dbReference>
<keyword evidence="1" id="KW-0560">Oxidoreductase</keyword>
<feature type="domain" description="Pyridoxamine 5'-phosphate oxidase N-terminal" evidence="2">
    <location>
        <begin position="9"/>
        <end position="129"/>
    </location>
</feature>
<evidence type="ECO:0000313" key="4">
    <source>
        <dbReference type="Proteomes" id="UP000567795"/>
    </source>
</evidence>
<dbReference type="RefSeq" id="WP_179816841.1">
    <property type="nucleotide sequence ID" value="NZ_JACBZD010000002.1"/>
</dbReference>
<dbReference type="GO" id="GO:0070967">
    <property type="term" value="F:coenzyme F420 binding"/>
    <property type="evidence" value="ECO:0007669"/>
    <property type="project" value="TreeGrafter"/>
</dbReference>
<dbReference type="GO" id="GO:0005829">
    <property type="term" value="C:cytosol"/>
    <property type="evidence" value="ECO:0007669"/>
    <property type="project" value="TreeGrafter"/>
</dbReference>
<gene>
    <name evidence="3" type="ORF">FHU37_004950</name>
</gene>
<evidence type="ECO:0000313" key="3">
    <source>
        <dbReference type="EMBL" id="NYI07921.1"/>
    </source>
</evidence>
<dbReference type="InterPro" id="IPR012349">
    <property type="entry name" value="Split_barrel_FMN-bd"/>
</dbReference>
<dbReference type="Pfam" id="PF01243">
    <property type="entry name" value="PNPOx_N"/>
    <property type="match status" value="1"/>
</dbReference>
<proteinExistence type="predicted"/>
<evidence type="ECO:0000259" key="2">
    <source>
        <dbReference type="Pfam" id="PF01243"/>
    </source>
</evidence>
<dbReference type="AlphaFoldDB" id="A0A853ABD5"/>
<dbReference type="InterPro" id="IPR052019">
    <property type="entry name" value="F420H2_bilvrd_red/Heme_oxyg"/>
</dbReference>
<dbReference type="InterPro" id="IPR011576">
    <property type="entry name" value="Pyridox_Oxase_N"/>
</dbReference>
<dbReference type="PANTHER" id="PTHR35176:SF6">
    <property type="entry name" value="HEME OXYGENASE HI_0854-RELATED"/>
    <property type="match status" value="1"/>
</dbReference>
<evidence type="ECO:0000256" key="1">
    <source>
        <dbReference type="ARBA" id="ARBA00023002"/>
    </source>
</evidence>
<keyword evidence="4" id="KW-1185">Reference proteome</keyword>
<dbReference type="PANTHER" id="PTHR35176">
    <property type="entry name" value="HEME OXYGENASE HI_0854-RELATED"/>
    <property type="match status" value="1"/>
</dbReference>
<dbReference type="InterPro" id="IPR019920">
    <property type="entry name" value="F420-binding_dom_put"/>
</dbReference>
<accession>A0A853ABD5</accession>
<dbReference type="SUPFAM" id="SSF50475">
    <property type="entry name" value="FMN-binding split barrel"/>
    <property type="match status" value="1"/>
</dbReference>